<dbReference type="CDD" id="cd03143">
    <property type="entry name" value="A4_beta-galactosidase_middle_domain"/>
    <property type="match status" value="1"/>
</dbReference>
<evidence type="ECO:0000259" key="2">
    <source>
        <dbReference type="Pfam" id="PF08532"/>
    </source>
</evidence>
<accession>A0A561B2N5</accession>
<dbReference type="InterPro" id="IPR013738">
    <property type="entry name" value="Beta_galactosidase_Trimer"/>
</dbReference>
<dbReference type="Pfam" id="PF08532">
    <property type="entry name" value="Glyco_hydro_42M"/>
    <property type="match status" value="1"/>
</dbReference>
<dbReference type="GO" id="GO:0005975">
    <property type="term" value="P:carbohydrate metabolic process"/>
    <property type="evidence" value="ECO:0007669"/>
    <property type="project" value="InterPro"/>
</dbReference>
<feature type="compositionally biased region" description="Low complexity" evidence="1">
    <location>
        <begin position="10"/>
        <end position="22"/>
    </location>
</feature>
<reference evidence="3 4" key="1">
    <citation type="submission" date="2019-06" db="EMBL/GenBank/DDBJ databases">
        <title>Sequencing the genomes of 1000 actinobacteria strains.</title>
        <authorList>
            <person name="Klenk H.-P."/>
        </authorList>
    </citation>
    <scope>NUCLEOTIDE SEQUENCE [LARGE SCALE GENOMIC DNA]</scope>
    <source>
        <strain evidence="3 4">DSM 24683</strain>
    </source>
</reference>
<name>A0A561B2N5_9ACTN</name>
<evidence type="ECO:0000313" key="4">
    <source>
        <dbReference type="Proteomes" id="UP000318380"/>
    </source>
</evidence>
<proteinExistence type="predicted"/>
<sequence length="696" mass="75835">MKPAEAVGFGEVTPAPEGEPGEVVGEKAERALWWQEPFRMFQTNLREIDAGLDVEEVLDYLVEFGADTWLLSVGGILSNYPTDLDFQTRNPYLAQRASGDLVGDAVQAASRRGIRVMGRMDFSKIDHRRAERHPEWCFVDVAGDPQVYNGLTSVCPSGDYYQVKLFEVLDEVLDRYPIDGFFCNWMSFNEVDYSRRNRGVCHCLACTARYAAYAPGESLPEGKESPGYETWQRFSREVLAELTGRIRDHLARRRPEAPLVLGDRADIVFHEANNAVGRPLWHHRTSEAVSAAKTYRPTVPVLTNSVGFVDMPYRSAGEEPHHFAQYLVQAIARGANPSTYIMGTPVDNPYACLGIAGELTRFHRDQHEVYRGLGPAAETLLVRPDQFKPGATREFQGLYLALVQRHVPFDVVPEERLAEVELARYRAVVLPDLGGLAPASAQAVDAYCQGGGAVVATGNSGVIAEEIQLACLPATRRLASHDTEEATRSLHLRTTPTGVRGASGVGGTAGVGDGRIVDNGIVPVVGAFDVVEPKAGAELGLLALSRAPYGPPEKCYGHLELEHPGRLRAEYGKGRAVMLPWTVGRAYREVGLSAQRDLFVDEVVRAGGPQVATGLPEQVEIVLGRSAAGTVIHLLNRSGDADQRFAAPLPIASTWLSLPGLTGEIEALCSGERLPVVDGRVQLPELGLFEVLVARS</sequence>
<comment type="caution">
    <text evidence="3">The sequence shown here is derived from an EMBL/GenBank/DDBJ whole genome shotgun (WGS) entry which is preliminary data.</text>
</comment>
<dbReference type="InterPro" id="IPR028212">
    <property type="entry name" value="GHL6"/>
</dbReference>
<feature type="region of interest" description="Disordered" evidence="1">
    <location>
        <begin position="1"/>
        <end position="22"/>
    </location>
</feature>
<dbReference type="EMBL" id="VIVK01000003">
    <property type="protein sequence ID" value="TWD73120.1"/>
    <property type="molecule type" value="Genomic_DNA"/>
</dbReference>
<dbReference type="RefSeq" id="WP_238335303.1">
    <property type="nucleotide sequence ID" value="NZ_VIVK01000003.1"/>
</dbReference>
<dbReference type="SUPFAM" id="SSF52317">
    <property type="entry name" value="Class I glutamine amidotransferase-like"/>
    <property type="match status" value="1"/>
</dbReference>
<keyword evidence="4" id="KW-1185">Reference proteome</keyword>
<dbReference type="InterPro" id="IPR017853">
    <property type="entry name" value="GH"/>
</dbReference>
<feature type="domain" description="Beta-galactosidase trimerisation" evidence="2">
    <location>
        <begin position="392"/>
        <end position="467"/>
    </location>
</feature>
<dbReference type="InterPro" id="IPR029062">
    <property type="entry name" value="Class_I_gatase-like"/>
</dbReference>
<organism evidence="3 4">
    <name type="scientific">Kribbella amoyensis</name>
    <dbReference type="NCBI Taxonomy" id="996641"/>
    <lineage>
        <taxon>Bacteria</taxon>
        <taxon>Bacillati</taxon>
        <taxon>Actinomycetota</taxon>
        <taxon>Actinomycetes</taxon>
        <taxon>Propionibacteriales</taxon>
        <taxon>Kribbellaceae</taxon>
        <taxon>Kribbella</taxon>
    </lineage>
</organism>
<dbReference type="SUPFAM" id="SSF51445">
    <property type="entry name" value="(Trans)glycosidases"/>
    <property type="match status" value="1"/>
</dbReference>
<dbReference type="AlphaFoldDB" id="A0A561B2N5"/>
<dbReference type="Pfam" id="PF14871">
    <property type="entry name" value="GHL6"/>
    <property type="match status" value="1"/>
</dbReference>
<protein>
    <submittedName>
        <fullName evidence="3">Beta-galactosidase-like protein</fullName>
    </submittedName>
</protein>
<evidence type="ECO:0000256" key="1">
    <source>
        <dbReference type="SAM" id="MobiDB-lite"/>
    </source>
</evidence>
<dbReference type="Gene3D" id="3.20.20.80">
    <property type="entry name" value="Glycosidases"/>
    <property type="match status" value="1"/>
</dbReference>
<evidence type="ECO:0000313" key="3">
    <source>
        <dbReference type="EMBL" id="TWD73120.1"/>
    </source>
</evidence>
<dbReference type="GO" id="GO:0004565">
    <property type="term" value="F:beta-galactosidase activity"/>
    <property type="evidence" value="ECO:0007669"/>
    <property type="project" value="InterPro"/>
</dbReference>
<dbReference type="Gene3D" id="3.40.50.880">
    <property type="match status" value="1"/>
</dbReference>
<gene>
    <name evidence="3" type="ORF">FB561_7005</name>
</gene>
<dbReference type="Proteomes" id="UP000318380">
    <property type="component" value="Unassembled WGS sequence"/>
</dbReference>